<dbReference type="EMBL" id="OU912926">
    <property type="protein sequence ID" value="CAG9931308.1"/>
    <property type="molecule type" value="Genomic_DNA"/>
</dbReference>
<sequence>MPELLHQVLREFTAARGREGDKLQEFLLQRIAQIETLCTLVAPRIPQQLRHMKKNWPHAVGLHCNNPIKAANHAALLYLAVAHLLSESVRLPYTNKCTGSIFAPYLLVHTIDVM</sequence>
<keyword evidence="2" id="KW-1185">Reference proteome</keyword>
<proteinExistence type="predicted"/>
<gene>
    <name evidence="1" type="ORF">NTG6680_0055</name>
</gene>
<dbReference type="Proteomes" id="UP000839052">
    <property type="component" value="Chromosome"/>
</dbReference>
<evidence type="ECO:0000313" key="2">
    <source>
        <dbReference type="Proteomes" id="UP000839052"/>
    </source>
</evidence>
<accession>A0ABM8YV17</accession>
<protein>
    <submittedName>
        <fullName evidence="1">Uncharacterized protein</fullName>
    </submittedName>
</protein>
<evidence type="ECO:0000313" key="1">
    <source>
        <dbReference type="EMBL" id="CAG9931308.1"/>
    </source>
</evidence>
<name>A0ABM8YV17_9PROT</name>
<dbReference type="RefSeq" id="WP_239795417.1">
    <property type="nucleotide sequence ID" value="NZ_OU912926.1"/>
</dbReference>
<organism evidence="1 2">
    <name type="scientific">Candidatus Nitrotoga arctica</name>
    <dbReference type="NCBI Taxonomy" id="453162"/>
    <lineage>
        <taxon>Bacteria</taxon>
        <taxon>Pseudomonadati</taxon>
        <taxon>Pseudomonadota</taxon>
        <taxon>Betaproteobacteria</taxon>
        <taxon>Nitrosomonadales</taxon>
        <taxon>Gallionellaceae</taxon>
        <taxon>Candidatus Nitrotoga</taxon>
    </lineage>
</organism>
<reference evidence="1 2" key="1">
    <citation type="submission" date="2021-10" db="EMBL/GenBank/DDBJ databases">
        <authorList>
            <person name="Koch H."/>
        </authorList>
    </citation>
    <scope>NUCLEOTIDE SEQUENCE [LARGE SCALE GENOMIC DNA]</scope>
    <source>
        <strain evidence="1">6680</strain>
    </source>
</reference>